<dbReference type="Gene3D" id="1.10.510.10">
    <property type="entry name" value="Transferase(Phosphotransferase) domain 1"/>
    <property type="match status" value="2"/>
</dbReference>
<sequence>MVSLLGYCVEKRKRVVAYEYMPNRSLQESLFSDRGLNWERRFGDVKPSNVLFDTEFRAKLSDFGLSKLKLEPEEFGVDLFSQDLSGTLAGGGTGESPAIGTPVDSITANEMLSHLGLLLGALDSYFDHAGVRTDMCLLLRNVSARPSVSLLLLFCLEAIEDPISVPLKRLILGYAYPAFECFKTIEKHGAGNAELRFWCQYW</sequence>
<gene>
    <name evidence="1" type="ORF">SSX86_019550</name>
</gene>
<organism evidence="1 2">
    <name type="scientific">Deinandra increscens subsp. villosa</name>
    <dbReference type="NCBI Taxonomy" id="3103831"/>
    <lineage>
        <taxon>Eukaryota</taxon>
        <taxon>Viridiplantae</taxon>
        <taxon>Streptophyta</taxon>
        <taxon>Embryophyta</taxon>
        <taxon>Tracheophyta</taxon>
        <taxon>Spermatophyta</taxon>
        <taxon>Magnoliopsida</taxon>
        <taxon>eudicotyledons</taxon>
        <taxon>Gunneridae</taxon>
        <taxon>Pentapetalae</taxon>
        <taxon>asterids</taxon>
        <taxon>campanulids</taxon>
        <taxon>Asterales</taxon>
        <taxon>Asteraceae</taxon>
        <taxon>Asteroideae</taxon>
        <taxon>Heliantheae alliance</taxon>
        <taxon>Madieae</taxon>
        <taxon>Madiinae</taxon>
        <taxon>Deinandra</taxon>
    </lineage>
</organism>
<evidence type="ECO:0000313" key="2">
    <source>
        <dbReference type="Proteomes" id="UP001408789"/>
    </source>
</evidence>
<dbReference type="Proteomes" id="UP001408789">
    <property type="component" value="Unassembled WGS sequence"/>
</dbReference>
<dbReference type="PANTHER" id="PTHR46821:SF4">
    <property type="entry name" value="OS08G0275200 PROTEIN"/>
    <property type="match status" value="1"/>
</dbReference>
<accession>A0AAP0D010</accession>
<comment type="caution">
    <text evidence="1">The sequence shown here is derived from an EMBL/GenBank/DDBJ whole genome shotgun (WGS) entry which is preliminary data.</text>
</comment>
<dbReference type="EMBL" id="JBCNJP010000019">
    <property type="protein sequence ID" value="KAK9062364.1"/>
    <property type="molecule type" value="Genomic_DNA"/>
</dbReference>
<evidence type="ECO:0000313" key="1">
    <source>
        <dbReference type="EMBL" id="KAK9062364.1"/>
    </source>
</evidence>
<reference evidence="1 2" key="1">
    <citation type="submission" date="2024-04" db="EMBL/GenBank/DDBJ databases">
        <title>The reference genome of an endangered Asteraceae, Deinandra increscens subsp. villosa, native to the Central Coast of California.</title>
        <authorList>
            <person name="Guilliams M."/>
            <person name="Hasenstab-Lehman K."/>
            <person name="Meyer R."/>
            <person name="Mcevoy S."/>
        </authorList>
    </citation>
    <scope>NUCLEOTIDE SEQUENCE [LARGE SCALE GENOMIC DNA]</scope>
    <source>
        <tissue evidence="1">Leaf</tissue>
    </source>
</reference>
<proteinExistence type="predicted"/>
<dbReference type="InterPro" id="IPR011009">
    <property type="entry name" value="Kinase-like_dom_sf"/>
</dbReference>
<evidence type="ECO:0008006" key="3">
    <source>
        <dbReference type="Google" id="ProtNLM"/>
    </source>
</evidence>
<dbReference type="SUPFAM" id="SSF56112">
    <property type="entry name" value="Protein kinase-like (PK-like)"/>
    <property type="match status" value="1"/>
</dbReference>
<name>A0AAP0D010_9ASTR</name>
<dbReference type="InterPro" id="IPR044576">
    <property type="entry name" value="At4g25390-like"/>
</dbReference>
<keyword evidence="2" id="KW-1185">Reference proteome</keyword>
<dbReference type="AlphaFoldDB" id="A0AAP0D010"/>
<protein>
    <recommendedName>
        <fullName evidence="3">Protein kinase domain-containing protein</fullName>
    </recommendedName>
</protein>
<dbReference type="PANTHER" id="PTHR46821">
    <property type="entry name" value="OS07G0586332 PROTEIN"/>
    <property type="match status" value="1"/>
</dbReference>